<evidence type="ECO:0000313" key="3">
    <source>
        <dbReference type="Proteomes" id="UP000284434"/>
    </source>
</evidence>
<name>A0A413IDL5_9BACT</name>
<dbReference type="Proteomes" id="UP000284434">
    <property type="component" value="Unassembled WGS sequence"/>
</dbReference>
<reference evidence="2 3" key="1">
    <citation type="submission" date="2018-08" db="EMBL/GenBank/DDBJ databases">
        <title>A genome reference for cultivated species of the human gut microbiota.</title>
        <authorList>
            <person name="Zou Y."/>
            <person name="Xue W."/>
            <person name="Luo G."/>
        </authorList>
    </citation>
    <scope>NUCLEOTIDE SEQUENCE [LARGE SCALE GENOMIC DNA]</scope>
    <source>
        <strain evidence="2 3">OF03-11</strain>
    </source>
</reference>
<gene>
    <name evidence="2" type="ORF">DXA53_06695</name>
</gene>
<dbReference type="RefSeq" id="WP_118103514.1">
    <property type="nucleotide sequence ID" value="NZ_JADMYR010000011.1"/>
</dbReference>
<dbReference type="EMBL" id="QSCO01000007">
    <property type="protein sequence ID" value="RGY07789.1"/>
    <property type="molecule type" value="Genomic_DNA"/>
</dbReference>
<evidence type="ECO:0000256" key="1">
    <source>
        <dbReference type="SAM" id="MobiDB-lite"/>
    </source>
</evidence>
<dbReference type="AlphaFoldDB" id="A0A413IDL5"/>
<protein>
    <submittedName>
        <fullName evidence="2">Uncharacterized protein</fullName>
    </submittedName>
</protein>
<accession>A0A413IDL5</accession>
<organism evidence="2 3">
    <name type="scientific">Odoribacter splanchnicus</name>
    <dbReference type="NCBI Taxonomy" id="28118"/>
    <lineage>
        <taxon>Bacteria</taxon>
        <taxon>Pseudomonadati</taxon>
        <taxon>Bacteroidota</taxon>
        <taxon>Bacteroidia</taxon>
        <taxon>Bacteroidales</taxon>
        <taxon>Odoribacteraceae</taxon>
        <taxon>Odoribacter</taxon>
    </lineage>
</organism>
<feature type="region of interest" description="Disordered" evidence="1">
    <location>
        <begin position="36"/>
        <end position="55"/>
    </location>
</feature>
<evidence type="ECO:0000313" key="2">
    <source>
        <dbReference type="EMBL" id="RGY07789.1"/>
    </source>
</evidence>
<sequence length="339" mass="39966">MKVVKEILEDLEDKIQFLDDRIVELLLRNISNEERKRMSENNEERRDFGADKKRESDRKIATARIILGEIREANQEKQSPRISSKKKIESFIVSCFKDENLKQEMYSFFKKGPKGDQCGEESCVWFDLENKEVIKAVNPYCYLKNEDIENGDLLNFIEDKIELYNAIFPETAYTLYGFDNLKIWDDIAEVYKMSFRVIMKQPFVEGISISNVFENFEKIRKYSFEEMKNYNEDLPKEIFDFVKFLSNDSNSNEDFENKFYDLISRDLNRRVNVSSFKKVTKISKYIGGVIENGGKNNKEKIVINDLHGNNVLLTLDKNREVSFSYIDANPTLIYPLKIY</sequence>
<comment type="caution">
    <text evidence="2">The sequence shown here is derived from an EMBL/GenBank/DDBJ whole genome shotgun (WGS) entry which is preliminary data.</text>
</comment>
<proteinExistence type="predicted"/>